<keyword evidence="2" id="KW-1185">Reference proteome</keyword>
<dbReference type="Proteomes" id="UP000798662">
    <property type="component" value="Chromosome 3"/>
</dbReference>
<dbReference type="EMBL" id="CM020620">
    <property type="protein sequence ID" value="KAK1869782.1"/>
    <property type="molecule type" value="Genomic_DNA"/>
</dbReference>
<accession>A0ACC3CHZ1</accession>
<proteinExistence type="predicted"/>
<reference evidence="1" key="1">
    <citation type="submission" date="2019-11" db="EMBL/GenBank/DDBJ databases">
        <title>Nori genome reveals adaptations in red seaweeds to the harsh intertidal environment.</title>
        <authorList>
            <person name="Wang D."/>
            <person name="Mao Y."/>
        </authorList>
    </citation>
    <scope>NUCLEOTIDE SEQUENCE</scope>
    <source>
        <tissue evidence="1">Gametophyte</tissue>
    </source>
</reference>
<organism evidence="1 2">
    <name type="scientific">Pyropia yezoensis</name>
    <name type="common">Susabi-nori</name>
    <name type="synonym">Porphyra yezoensis</name>
    <dbReference type="NCBI Taxonomy" id="2788"/>
    <lineage>
        <taxon>Eukaryota</taxon>
        <taxon>Rhodophyta</taxon>
        <taxon>Bangiophyceae</taxon>
        <taxon>Bangiales</taxon>
        <taxon>Bangiaceae</taxon>
        <taxon>Pyropia</taxon>
    </lineage>
</organism>
<gene>
    <name evidence="1" type="ORF">I4F81_012248</name>
</gene>
<protein>
    <submittedName>
        <fullName evidence="1">Uncharacterized protein</fullName>
    </submittedName>
</protein>
<evidence type="ECO:0000313" key="1">
    <source>
        <dbReference type="EMBL" id="KAK1869782.1"/>
    </source>
</evidence>
<sequence>MADRDGWGGKTGGGGAASASVTNVARLSRLRSLTQDTVDLRRDPYFLRNHLGSVECKLCLSLHATDGGYLAHTAGRRHQTNLARRAAREAARGGGSGGGGAGGSWGPGGAAPPGQGGGAGATPAHTAAGGAGGGLKGSAGRRRVKIGRPGYKIIKQREPPPPPPATAAAAEDAAAAAAAPPAPAGSAAGGRGRVTLVFSLDYPEIGAGLQPRHRFMSAFEQRVERPPDGRWVYLLFAAEPYETVAFKIPNRPMDRTPGGMTSVWDEAAKTFSLTLTFLPLPPREGGGGGGGGRPRGGGWGAPSAGWFAGGRPVCGLGHCLGPLC</sequence>
<name>A0ACC3CHZ1_PYRYE</name>
<comment type="caution">
    <text evidence="1">The sequence shown here is derived from an EMBL/GenBank/DDBJ whole genome shotgun (WGS) entry which is preliminary data.</text>
</comment>
<evidence type="ECO:0000313" key="2">
    <source>
        <dbReference type="Proteomes" id="UP000798662"/>
    </source>
</evidence>